<sequence length="170" mass="18530">MISNIVAFLGSVTMCSIIPTVWPYMKEIDIDASENLYGIINGLYALGNIIFSILSGWLSNKASDTRPALIIGQFFVIPAAISYLMLEVFSSSYYAYVFIASQFLLGTSVGISNVYRTFIAMASTEADRSKAIVTTQFATSSGLIIGPCEFCAVARVMDYYKNQGSAKTKN</sequence>
<dbReference type="WBParaSite" id="ES5_v2.g20035.t1">
    <property type="protein sequence ID" value="ES5_v2.g20035.t1"/>
    <property type="gene ID" value="ES5_v2.g20035"/>
</dbReference>
<accession>A0AC34FRG8</accession>
<reference evidence="2" key="1">
    <citation type="submission" date="2022-11" db="UniProtKB">
        <authorList>
            <consortium name="WormBaseParasite"/>
        </authorList>
    </citation>
    <scope>IDENTIFICATION</scope>
</reference>
<evidence type="ECO:0000313" key="1">
    <source>
        <dbReference type="Proteomes" id="UP000887579"/>
    </source>
</evidence>
<proteinExistence type="predicted"/>
<dbReference type="Proteomes" id="UP000887579">
    <property type="component" value="Unplaced"/>
</dbReference>
<name>A0AC34FRG8_9BILA</name>
<protein>
    <submittedName>
        <fullName evidence="2">Major facilitator superfamily (MFS) profile domain-containing protein</fullName>
    </submittedName>
</protein>
<organism evidence="1 2">
    <name type="scientific">Panagrolaimus sp. ES5</name>
    <dbReference type="NCBI Taxonomy" id="591445"/>
    <lineage>
        <taxon>Eukaryota</taxon>
        <taxon>Metazoa</taxon>
        <taxon>Ecdysozoa</taxon>
        <taxon>Nematoda</taxon>
        <taxon>Chromadorea</taxon>
        <taxon>Rhabditida</taxon>
        <taxon>Tylenchina</taxon>
        <taxon>Panagrolaimomorpha</taxon>
        <taxon>Panagrolaimoidea</taxon>
        <taxon>Panagrolaimidae</taxon>
        <taxon>Panagrolaimus</taxon>
    </lineage>
</organism>
<evidence type="ECO:0000313" key="2">
    <source>
        <dbReference type="WBParaSite" id="ES5_v2.g20035.t1"/>
    </source>
</evidence>